<proteinExistence type="predicted"/>
<name>A0A9W7FPJ9_9STRA</name>
<comment type="caution">
    <text evidence="1">The sequence shown here is derived from an EMBL/GenBank/DDBJ whole genome shotgun (WGS) entry which is preliminary data.</text>
</comment>
<reference evidence="2" key="1">
    <citation type="journal article" date="2023" name="Commun. Biol.">
        <title>Genome analysis of Parmales, the sister group of diatoms, reveals the evolutionary specialization of diatoms from phago-mixotrophs to photoautotrophs.</title>
        <authorList>
            <person name="Ban H."/>
            <person name="Sato S."/>
            <person name="Yoshikawa S."/>
            <person name="Yamada K."/>
            <person name="Nakamura Y."/>
            <person name="Ichinomiya M."/>
            <person name="Sato N."/>
            <person name="Blanc-Mathieu R."/>
            <person name="Endo H."/>
            <person name="Kuwata A."/>
            <person name="Ogata H."/>
        </authorList>
    </citation>
    <scope>NUCLEOTIDE SEQUENCE [LARGE SCALE GENOMIC DNA]</scope>
    <source>
        <strain evidence="2">NIES 3700</strain>
    </source>
</reference>
<protein>
    <submittedName>
        <fullName evidence="1">Uncharacterized protein</fullName>
    </submittedName>
</protein>
<dbReference type="Proteomes" id="UP001165122">
    <property type="component" value="Unassembled WGS sequence"/>
</dbReference>
<organism evidence="1 2">
    <name type="scientific">Triparma laevis f. longispina</name>
    <dbReference type="NCBI Taxonomy" id="1714387"/>
    <lineage>
        <taxon>Eukaryota</taxon>
        <taxon>Sar</taxon>
        <taxon>Stramenopiles</taxon>
        <taxon>Ochrophyta</taxon>
        <taxon>Bolidophyceae</taxon>
        <taxon>Parmales</taxon>
        <taxon>Triparmaceae</taxon>
        <taxon>Triparma</taxon>
    </lineage>
</organism>
<dbReference type="AlphaFoldDB" id="A0A9W7FPJ9"/>
<dbReference type="OrthoDB" id="10483332at2759"/>
<dbReference type="EMBL" id="BRXW01000237">
    <property type="protein sequence ID" value="GMI15751.1"/>
    <property type="molecule type" value="Genomic_DNA"/>
</dbReference>
<evidence type="ECO:0000313" key="1">
    <source>
        <dbReference type="EMBL" id="GMI15751.1"/>
    </source>
</evidence>
<keyword evidence="2" id="KW-1185">Reference proteome</keyword>
<accession>A0A9W7FPJ9</accession>
<sequence>MRYSTTPNKSNPSPPAFFAKKTLLKSRYYKNLQNRMQNYRSDIPQIRLDIQQLIESELNHPGQFDLNIEGYNWYIKELLNCRKHRLASSYITRFYARNLEVQGEQSYEDTLSMLIDIGWVGYLKNTRDFFKNYSKDVERYKLTSLKSKVQEDPKTTFVRDGMKLKTAFFQREDNPVDMVFRERLGESGKDKAVKLGERVDLRGEKTPTNTYEILWRKNAPAPPILQANGYYRSMLRFHRGSAPADFLNHWERWKAPRDARMYCHGFRGVLAMKEDTPYWFLGTKKHFKDMTKRGRGLSQRENKKLRSQVEMADELFRESVVNGFDVNVKEILRAWCEELGGRKRSAKMLARMRIKDWGRFAVDNNKVTSEIAASVLNVLGDASHTTSTNQVEWFARKIKKLGGDSHAIAIAEGRDIDEVEVAVDLLLAEGVMWPPTWKEGALLKCLGLIQYELNNGNSADVERIGTSVKKLLADLELQEKFWELLGPENFDDEGRPTKAFLLGDEAKIRYADYRATDPEPNQEMTLDLENFYGIGHMMEDWKAELLKNCKTPEEEKQVKLSLVEWYRLNTPYAEYMSYGHITSRVTNLHMLPNLSFAGQSVPKSKSNKKQKQETKHYTSVVAQFESVDSVVEPSKELLDGNWVEITESFWPYHPISYEAGDDAVKTRFGTPLVTRKQALKSFHLKYNSVNSVKTLTAGNKIRTNPNLTNNPDGTDFDHRLISLIRENGFFDSAPYDNKLTVGDKRYSTQISGRFRDAPKNGFTDYFPEAEASQNRKHIRSEDLMAESEIRREDNKRRQDYIDERRKKFEEMKGTEAEHK</sequence>
<evidence type="ECO:0000313" key="2">
    <source>
        <dbReference type="Proteomes" id="UP001165122"/>
    </source>
</evidence>
<gene>
    <name evidence="1" type="ORF">TrLO_g10279</name>
</gene>